<evidence type="ECO:0000313" key="1">
    <source>
        <dbReference type="EMBL" id="KAF4719648.1"/>
    </source>
</evidence>
<dbReference type="Proteomes" id="UP000553632">
    <property type="component" value="Unassembled WGS sequence"/>
</dbReference>
<accession>A0A7J6RFU3</accession>
<dbReference type="EMBL" id="JABANO010025790">
    <property type="protein sequence ID" value="KAF4719648.1"/>
    <property type="molecule type" value="Genomic_DNA"/>
</dbReference>
<reference evidence="1 2" key="1">
    <citation type="submission" date="2020-04" db="EMBL/GenBank/DDBJ databases">
        <title>Perkinsus olseni comparative genomics.</title>
        <authorList>
            <person name="Bogema D.R."/>
        </authorList>
    </citation>
    <scope>NUCLEOTIDE SEQUENCE [LARGE SCALE GENOMIC DNA]</scope>
    <source>
        <strain evidence="1 2">ATCC PRA-207</strain>
    </source>
</reference>
<dbReference type="AlphaFoldDB" id="A0A7J6RFU3"/>
<feature type="non-terminal residue" evidence="1">
    <location>
        <position position="1"/>
    </location>
</feature>
<evidence type="ECO:0000313" key="2">
    <source>
        <dbReference type="Proteomes" id="UP000553632"/>
    </source>
</evidence>
<comment type="caution">
    <text evidence="1">The sequence shown here is derived from an EMBL/GenBank/DDBJ whole genome shotgun (WGS) entry which is preliminary data.</text>
</comment>
<organism evidence="1 2">
    <name type="scientific">Perkinsus olseni</name>
    <name type="common">Perkinsus atlanticus</name>
    <dbReference type="NCBI Taxonomy" id="32597"/>
    <lineage>
        <taxon>Eukaryota</taxon>
        <taxon>Sar</taxon>
        <taxon>Alveolata</taxon>
        <taxon>Perkinsozoa</taxon>
        <taxon>Perkinsea</taxon>
        <taxon>Perkinsida</taxon>
        <taxon>Perkinsidae</taxon>
        <taxon>Perkinsus</taxon>
    </lineage>
</organism>
<gene>
    <name evidence="1" type="ORF">FOZ63_005299</name>
</gene>
<keyword evidence="2" id="KW-1185">Reference proteome</keyword>
<sequence>PRCDKPGRACSPITPAARQGWRKADYPSGITTVNATCGPQDYIPSTGRTITPGPARCILSYVLGERLIDFEGARQLEEARVRAHLDVNVTLVRDFASPHNG</sequence>
<name>A0A7J6RFU3_PEROL</name>
<protein>
    <submittedName>
        <fullName evidence="1">Uncharacterized protein</fullName>
    </submittedName>
</protein>
<proteinExistence type="predicted"/>